<dbReference type="OrthoDB" id="2507140at2759"/>
<feature type="chain" id="PRO_5035428129" description="Extracellular membrane protein CFEM domain-containing protein" evidence="2">
    <location>
        <begin position="18"/>
        <end position="131"/>
    </location>
</feature>
<proteinExistence type="predicted"/>
<gene>
    <name evidence="3" type="ORF">E4U42_007329</name>
</gene>
<dbReference type="Proteomes" id="UP000811619">
    <property type="component" value="Unassembled WGS sequence"/>
</dbReference>
<reference evidence="3" key="1">
    <citation type="journal article" date="2020" name="bioRxiv">
        <title>Whole genome comparisons of ergot fungi reveals the divergence and evolution of species within the genus Claviceps are the result of varying mechanisms driving genome evolution and host range expansion.</title>
        <authorList>
            <person name="Wyka S.A."/>
            <person name="Mondo S.J."/>
            <person name="Liu M."/>
            <person name="Dettman J."/>
            <person name="Nalam V."/>
            <person name="Broders K.D."/>
        </authorList>
    </citation>
    <scope>NUCLEOTIDE SEQUENCE</scope>
    <source>
        <strain evidence="3">CCC 489</strain>
    </source>
</reference>
<evidence type="ECO:0000313" key="3">
    <source>
        <dbReference type="EMBL" id="KAG5917219.1"/>
    </source>
</evidence>
<organism evidence="3 4">
    <name type="scientific">Claviceps africana</name>
    <dbReference type="NCBI Taxonomy" id="83212"/>
    <lineage>
        <taxon>Eukaryota</taxon>
        <taxon>Fungi</taxon>
        <taxon>Dikarya</taxon>
        <taxon>Ascomycota</taxon>
        <taxon>Pezizomycotina</taxon>
        <taxon>Sordariomycetes</taxon>
        <taxon>Hypocreomycetidae</taxon>
        <taxon>Hypocreales</taxon>
        <taxon>Clavicipitaceae</taxon>
        <taxon>Claviceps</taxon>
    </lineage>
</organism>
<dbReference type="EMBL" id="SRPY01000828">
    <property type="protein sequence ID" value="KAG5917219.1"/>
    <property type="molecule type" value="Genomic_DNA"/>
</dbReference>
<name>A0A8K0J185_9HYPO</name>
<comment type="caution">
    <text evidence="3">The sequence shown here is derived from an EMBL/GenBank/DDBJ whole genome shotgun (WGS) entry which is preliminary data.</text>
</comment>
<protein>
    <recommendedName>
        <fullName evidence="5">Extracellular membrane protein CFEM domain-containing protein</fullName>
    </recommendedName>
</protein>
<sequence length="131" mass="13285">MKSFLVALVVCAHTVVGTTPAVPTPTPASVVVQIPPGGDKDCLANYIVKQCLQTESDKLSACTVTDYQCICYASQAIATCYNNCPNDTRGPLATQAMNAACAAAAQYSAAQPQHSPTPLASGTSTGSGSGS</sequence>
<feature type="non-terminal residue" evidence="3">
    <location>
        <position position="1"/>
    </location>
</feature>
<accession>A0A8K0J185</accession>
<evidence type="ECO:0000256" key="2">
    <source>
        <dbReference type="SAM" id="SignalP"/>
    </source>
</evidence>
<evidence type="ECO:0000313" key="4">
    <source>
        <dbReference type="Proteomes" id="UP000811619"/>
    </source>
</evidence>
<feature type="region of interest" description="Disordered" evidence="1">
    <location>
        <begin position="110"/>
        <end position="131"/>
    </location>
</feature>
<keyword evidence="4" id="KW-1185">Reference proteome</keyword>
<dbReference type="AlphaFoldDB" id="A0A8K0J185"/>
<evidence type="ECO:0000256" key="1">
    <source>
        <dbReference type="SAM" id="MobiDB-lite"/>
    </source>
</evidence>
<keyword evidence="2" id="KW-0732">Signal</keyword>
<evidence type="ECO:0008006" key="5">
    <source>
        <dbReference type="Google" id="ProtNLM"/>
    </source>
</evidence>
<feature type="signal peptide" evidence="2">
    <location>
        <begin position="1"/>
        <end position="17"/>
    </location>
</feature>